<dbReference type="Proteomes" id="UP000187283">
    <property type="component" value="Unassembled WGS sequence"/>
</dbReference>
<dbReference type="OrthoDB" id="5736382at2759"/>
<dbReference type="AlphaFoldDB" id="A0A1R1X0Y4"/>
<accession>A0A1R1X0Y4</accession>
<protein>
    <submittedName>
        <fullName evidence="2">Uncharacterized protein</fullName>
    </submittedName>
</protein>
<evidence type="ECO:0000313" key="2">
    <source>
        <dbReference type="EMBL" id="OMJ08247.1"/>
    </source>
</evidence>
<proteinExistence type="predicted"/>
<organism evidence="2 3">
    <name type="scientific">Smittium culicis</name>
    <dbReference type="NCBI Taxonomy" id="133412"/>
    <lineage>
        <taxon>Eukaryota</taxon>
        <taxon>Fungi</taxon>
        <taxon>Fungi incertae sedis</taxon>
        <taxon>Zoopagomycota</taxon>
        <taxon>Kickxellomycotina</taxon>
        <taxon>Harpellomycetes</taxon>
        <taxon>Harpellales</taxon>
        <taxon>Legeriomycetaceae</taxon>
        <taxon>Smittium</taxon>
    </lineage>
</organism>
<feature type="chain" id="PRO_5013000600" evidence="1">
    <location>
        <begin position="20"/>
        <end position="231"/>
    </location>
</feature>
<evidence type="ECO:0000256" key="1">
    <source>
        <dbReference type="SAM" id="SignalP"/>
    </source>
</evidence>
<dbReference type="EMBL" id="LSSN01005845">
    <property type="protein sequence ID" value="OMJ08247.1"/>
    <property type="molecule type" value="Genomic_DNA"/>
</dbReference>
<gene>
    <name evidence="2" type="ORF">AYI70_g11667</name>
</gene>
<keyword evidence="1" id="KW-0732">Signal</keyword>
<evidence type="ECO:0000313" key="3">
    <source>
        <dbReference type="Proteomes" id="UP000187283"/>
    </source>
</evidence>
<name>A0A1R1X0Y4_9FUNG</name>
<keyword evidence="3" id="KW-1185">Reference proteome</keyword>
<reference evidence="2 3" key="1">
    <citation type="submission" date="2017-01" db="EMBL/GenBank/DDBJ databases">
        <authorList>
            <person name="Mah S.A."/>
            <person name="Swanson W.J."/>
            <person name="Moy G.W."/>
            <person name="Vacquier V.D."/>
        </authorList>
    </citation>
    <scope>NUCLEOTIDE SEQUENCE [LARGE SCALE GENOMIC DNA]</scope>
    <source>
        <strain evidence="2 3">GSMNP</strain>
    </source>
</reference>
<sequence length="231" mass="22375">MKIFASSVLVATLFSSALGLETSVAPRQINLNPLGAINIGQNSTLASAIPATAAAGVANVGFTSLVASKPPQASSTVQFQTILVSTIPATSKLDAVDSVINDINNIISPSPTVSSRGGNIGDATVTSIAGSSDNSGGVGGGGVAAAAAAAAAAGGAPVTVTRTDSNGNQVVEQVVPVQQPSSTAASPAPVPSPPTVSIVSSSAQSDAASTFSLNTSFSSLVFALSLSALLI</sequence>
<feature type="signal peptide" evidence="1">
    <location>
        <begin position="1"/>
        <end position="19"/>
    </location>
</feature>
<comment type="caution">
    <text evidence="2">The sequence shown here is derived from an EMBL/GenBank/DDBJ whole genome shotgun (WGS) entry which is preliminary data.</text>
</comment>